<accession>A0AA40VMS0</accession>
<comment type="caution">
    <text evidence="1">The sequence shown here is derived from an EMBL/GenBank/DDBJ whole genome shotgun (WGS) entry which is preliminary data.</text>
</comment>
<protein>
    <recommendedName>
        <fullName evidence="3">Winged helix-turn-helix domain-containing protein</fullName>
    </recommendedName>
</protein>
<proteinExistence type="predicted"/>
<dbReference type="EMBL" id="JACIFH010000001">
    <property type="protein sequence ID" value="MBB4140716.1"/>
    <property type="molecule type" value="Genomic_DNA"/>
</dbReference>
<evidence type="ECO:0000313" key="2">
    <source>
        <dbReference type="Proteomes" id="UP000549113"/>
    </source>
</evidence>
<dbReference type="InterPro" id="IPR009351">
    <property type="entry name" value="AlkZ-like"/>
</dbReference>
<name>A0AA40VMS0_9MICO</name>
<dbReference type="PANTHER" id="PTHR30528">
    <property type="entry name" value="CYTOPLASMIC PROTEIN"/>
    <property type="match status" value="1"/>
</dbReference>
<evidence type="ECO:0000313" key="1">
    <source>
        <dbReference type="EMBL" id="MBB4140716.1"/>
    </source>
</evidence>
<keyword evidence="2" id="KW-1185">Reference proteome</keyword>
<dbReference type="PANTHER" id="PTHR30528:SF0">
    <property type="entry name" value="CYTOPLASMIC PROTEIN"/>
    <property type="match status" value="1"/>
</dbReference>
<gene>
    <name evidence="1" type="ORF">BKA10_002510</name>
</gene>
<evidence type="ECO:0008006" key="3">
    <source>
        <dbReference type="Google" id="ProtNLM"/>
    </source>
</evidence>
<dbReference type="RefSeq" id="WP_183500209.1">
    <property type="nucleotide sequence ID" value="NZ_BAABCO010000004.1"/>
</dbReference>
<sequence>MAEPHHLTREQARRIIVRAQLLDADRPGDVIEVAEQLTYIKIDPTATIAPCEHTMAWTRIGWSYEPGQLRKAAEDDRLLFEFDGAFRPTSLLPFMRPTMRVWPTRESNRQWLEANDRFKREILDRLRADGPTLTTDIPNTAQVDRAPDGWTGTNQVPIMLDFLCRQGLAAVVGREGRHRRWDLAERVYPADLPEYDPDDAARLLAERKLQAAGIARAHRYWNAVGSAGEPATVEGSKWKFRVDPEALAALDDDAGGRVAFINPYDSMLFDRPRLEEVFEYKYVLEQFKPKAQRVYGYFAHPILLGDRFVGMLDAEVDRKADVLRVNAIHEFEPFEPDEMEMVRAEIDDLAEWLGVPVVGVR</sequence>
<organism evidence="1 2">
    <name type="scientific">Microbacterium invictum</name>
    <dbReference type="NCBI Taxonomy" id="515415"/>
    <lineage>
        <taxon>Bacteria</taxon>
        <taxon>Bacillati</taxon>
        <taxon>Actinomycetota</taxon>
        <taxon>Actinomycetes</taxon>
        <taxon>Micrococcales</taxon>
        <taxon>Microbacteriaceae</taxon>
        <taxon>Microbacterium</taxon>
    </lineage>
</organism>
<dbReference type="Proteomes" id="UP000549113">
    <property type="component" value="Unassembled WGS sequence"/>
</dbReference>
<reference evidence="1 2" key="1">
    <citation type="submission" date="2020-08" db="EMBL/GenBank/DDBJ databases">
        <title>Sequencing the genomes of 1000 actinobacteria strains.</title>
        <authorList>
            <person name="Klenk H.-P."/>
        </authorList>
    </citation>
    <scope>NUCLEOTIDE SEQUENCE [LARGE SCALE GENOMIC DNA]</scope>
    <source>
        <strain evidence="1 2">DSM 19600</strain>
    </source>
</reference>
<dbReference type="Pfam" id="PF06224">
    <property type="entry name" value="AlkZ-like"/>
    <property type="match status" value="1"/>
</dbReference>
<dbReference type="AlphaFoldDB" id="A0AA40VMS0"/>